<keyword evidence="3" id="KW-1185">Reference proteome</keyword>
<dbReference type="EMBL" id="AZBU02000004">
    <property type="protein sequence ID" value="TKR82793.1"/>
    <property type="molecule type" value="Genomic_DNA"/>
</dbReference>
<feature type="compositionally biased region" description="Pro residues" evidence="1">
    <location>
        <begin position="105"/>
        <end position="114"/>
    </location>
</feature>
<name>A0A4U5NJ43_STECR</name>
<reference evidence="2 3" key="1">
    <citation type="journal article" date="2015" name="Genome Biol.">
        <title>Comparative genomics of Steinernema reveals deeply conserved gene regulatory networks.</title>
        <authorList>
            <person name="Dillman A.R."/>
            <person name="Macchietto M."/>
            <person name="Porter C.F."/>
            <person name="Rogers A."/>
            <person name="Williams B."/>
            <person name="Antoshechkin I."/>
            <person name="Lee M.M."/>
            <person name="Goodwin Z."/>
            <person name="Lu X."/>
            <person name="Lewis E.E."/>
            <person name="Goodrich-Blair H."/>
            <person name="Stock S.P."/>
            <person name="Adams B.J."/>
            <person name="Sternberg P.W."/>
            <person name="Mortazavi A."/>
        </authorList>
    </citation>
    <scope>NUCLEOTIDE SEQUENCE [LARGE SCALE GENOMIC DNA]</scope>
    <source>
        <strain evidence="2 3">ALL</strain>
    </source>
</reference>
<proteinExistence type="predicted"/>
<reference evidence="2 3" key="2">
    <citation type="journal article" date="2019" name="G3 (Bethesda)">
        <title>Hybrid Assembly of the Genome of the Entomopathogenic Nematode Steinernema carpocapsae Identifies the X-Chromosome.</title>
        <authorList>
            <person name="Serra L."/>
            <person name="Macchietto M."/>
            <person name="Macias-Munoz A."/>
            <person name="McGill C.J."/>
            <person name="Rodriguez I.M."/>
            <person name="Rodriguez B."/>
            <person name="Murad R."/>
            <person name="Mortazavi A."/>
        </authorList>
    </citation>
    <scope>NUCLEOTIDE SEQUENCE [LARGE SCALE GENOMIC DNA]</scope>
    <source>
        <strain evidence="2 3">ALL</strain>
    </source>
</reference>
<sequence length="134" mass="15193">MGSLDYRNPLNLHSETRRSTFRQRCHFTASAICRALRRHLQDLLIIDASHFNVVYKCFGCRPYEAGLIYSNKSSYVTCVSKTTSLTPEVLFIPTPSSSHIRRPSTLPPGDPSPRPSLNRGLADSHYSKFALFIY</sequence>
<gene>
    <name evidence="2" type="ORF">L596_016472</name>
</gene>
<dbReference type="AlphaFoldDB" id="A0A4U5NJ43"/>
<organism evidence="2 3">
    <name type="scientific">Steinernema carpocapsae</name>
    <name type="common">Entomopathogenic nematode</name>
    <dbReference type="NCBI Taxonomy" id="34508"/>
    <lineage>
        <taxon>Eukaryota</taxon>
        <taxon>Metazoa</taxon>
        <taxon>Ecdysozoa</taxon>
        <taxon>Nematoda</taxon>
        <taxon>Chromadorea</taxon>
        <taxon>Rhabditida</taxon>
        <taxon>Tylenchina</taxon>
        <taxon>Panagrolaimomorpha</taxon>
        <taxon>Strongyloidoidea</taxon>
        <taxon>Steinernematidae</taxon>
        <taxon>Steinernema</taxon>
    </lineage>
</organism>
<accession>A0A4U5NJ43</accession>
<dbReference type="Proteomes" id="UP000298663">
    <property type="component" value="Unassembled WGS sequence"/>
</dbReference>
<evidence type="ECO:0000313" key="3">
    <source>
        <dbReference type="Proteomes" id="UP000298663"/>
    </source>
</evidence>
<evidence type="ECO:0000313" key="2">
    <source>
        <dbReference type="EMBL" id="TKR82793.1"/>
    </source>
</evidence>
<feature type="region of interest" description="Disordered" evidence="1">
    <location>
        <begin position="96"/>
        <end position="118"/>
    </location>
</feature>
<protein>
    <submittedName>
        <fullName evidence="2">Uncharacterized protein</fullName>
    </submittedName>
</protein>
<comment type="caution">
    <text evidence="2">The sequence shown here is derived from an EMBL/GenBank/DDBJ whole genome shotgun (WGS) entry which is preliminary data.</text>
</comment>
<evidence type="ECO:0000256" key="1">
    <source>
        <dbReference type="SAM" id="MobiDB-lite"/>
    </source>
</evidence>